<organism evidence="1 2">
    <name type="scientific">Artomyces pyxidatus</name>
    <dbReference type="NCBI Taxonomy" id="48021"/>
    <lineage>
        <taxon>Eukaryota</taxon>
        <taxon>Fungi</taxon>
        <taxon>Dikarya</taxon>
        <taxon>Basidiomycota</taxon>
        <taxon>Agaricomycotina</taxon>
        <taxon>Agaricomycetes</taxon>
        <taxon>Russulales</taxon>
        <taxon>Auriscalpiaceae</taxon>
        <taxon>Artomyces</taxon>
    </lineage>
</organism>
<evidence type="ECO:0000313" key="1">
    <source>
        <dbReference type="EMBL" id="KAI0063615.1"/>
    </source>
</evidence>
<protein>
    <submittedName>
        <fullName evidence="1">Uncharacterized protein</fullName>
    </submittedName>
</protein>
<reference evidence="1" key="1">
    <citation type="submission" date="2021-03" db="EMBL/GenBank/DDBJ databases">
        <authorList>
            <consortium name="DOE Joint Genome Institute"/>
            <person name="Ahrendt S."/>
            <person name="Looney B.P."/>
            <person name="Miyauchi S."/>
            <person name="Morin E."/>
            <person name="Drula E."/>
            <person name="Courty P.E."/>
            <person name="Chicoki N."/>
            <person name="Fauchery L."/>
            <person name="Kohler A."/>
            <person name="Kuo A."/>
            <person name="Labutti K."/>
            <person name="Pangilinan J."/>
            <person name="Lipzen A."/>
            <person name="Riley R."/>
            <person name="Andreopoulos W."/>
            <person name="He G."/>
            <person name="Johnson J."/>
            <person name="Barry K.W."/>
            <person name="Grigoriev I.V."/>
            <person name="Nagy L."/>
            <person name="Hibbett D."/>
            <person name="Henrissat B."/>
            <person name="Matheny P.B."/>
            <person name="Labbe J."/>
            <person name="Martin F."/>
        </authorList>
    </citation>
    <scope>NUCLEOTIDE SEQUENCE</scope>
    <source>
        <strain evidence="1">HHB10654</strain>
    </source>
</reference>
<dbReference type="Proteomes" id="UP000814140">
    <property type="component" value="Unassembled WGS sequence"/>
</dbReference>
<gene>
    <name evidence="1" type="ORF">BV25DRAFT_397273</name>
</gene>
<evidence type="ECO:0000313" key="2">
    <source>
        <dbReference type="Proteomes" id="UP000814140"/>
    </source>
</evidence>
<dbReference type="EMBL" id="MU277202">
    <property type="protein sequence ID" value="KAI0063615.1"/>
    <property type="molecule type" value="Genomic_DNA"/>
</dbReference>
<proteinExistence type="predicted"/>
<keyword evidence="2" id="KW-1185">Reference proteome</keyword>
<name>A0ACB8T6Q5_9AGAM</name>
<reference evidence="1" key="2">
    <citation type="journal article" date="2022" name="New Phytol.">
        <title>Evolutionary transition to the ectomycorrhizal habit in the genomes of a hyperdiverse lineage of mushroom-forming fungi.</title>
        <authorList>
            <person name="Looney B."/>
            <person name="Miyauchi S."/>
            <person name="Morin E."/>
            <person name="Drula E."/>
            <person name="Courty P.E."/>
            <person name="Kohler A."/>
            <person name="Kuo A."/>
            <person name="LaButti K."/>
            <person name="Pangilinan J."/>
            <person name="Lipzen A."/>
            <person name="Riley R."/>
            <person name="Andreopoulos W."/>
            <person name="He G."/>
            <person name="Johnson J."/>
            <person name="Nolan M."/>
            <person name="Tritt A."/>
            <person name="Barry K.W."/>
            <person name="Grigoriev I.V."/>
            <person name="Nagy L.G."/>
            <person name="Hibbett D."/>
            <person name="Henrissat B."/>
            <person name="Matheny P.B."/>
            <person name="Labbe J."/>
            <person name="Martin F.M."/>
        </authorList>
    </citation>
    <scope>NUCLEOTIDE SEQUENCE</scope>
    <source>
        <strain evidence="1">HHB10654</strain>
    </source>
</reference>
<comment type="caution">
    <text evidence="1">The sequence shown here is derived from an EMBL/GenBank/DDBJ whole genome shotgun (WGS) entry which is preliminary data.</text>
</comment>
<sequence length="170" mass="19140">MSGVENRIEERKKGLWWVGHGGFSDAGLQVEDIRETIGQLSQLLRVRVSNDIIPKDPFARRRLLCLLRPPTSPLPCSPDTPHSRISPAPDSRNLRLTQRQLAPPRNTSAKQQRGNTPPPDSSRSLSYIRTPHPYAQALFLNCHYMTHASLCLKMSRYTLLAFPCTDISQG</sequence>
<accession>A0ACB8T6Q5</accession>